<gene>
    <name evidence="2" type="ORF">SLEP1_g2249</name>
</gene>
<feature type="compositionally biased region" description="Low complexity" evidence="1">
    <location>
        <begin position="266"/>
        <end position="277"/>
    </location>
</feature>
<evidence type="ECO:0000256" key="1">
    <source>
        <dbReference type="SAM" id="MobiDB-lite"/>
    </source>
</evidence>
<evidence type="ECO:0000313" key="2">
    <source>
        <dbReference type="EMBL" id="GKU87922.1"/>
    </source>
</evidence>
<reference evidence="2 3" key="1">
    <citation type="journal article" date="2021" name="Commun. Biol.">
        <title>The genome of Shorea leprosula (Dipterocarpaceae) highlights the ecological relevance of drought in aseasonal tropical rainforests.</title>
        <authorList>
            <person name="Ng K.K.S."/>
            <person name="Kobayashi M.J."/>
            <person name="Fawcett J.A."/>
            <person name="Hatakeyama M."/>
            <person name="Paape T."/>
            <person name="Ng C.H."/>
            <person name="Ang C.C."/>
            <person name="Tnah L.H."/>
            <person name="Lee C.T."/>
            <person name="Nishiyama T."/>
            <person name="Sese J."/>
            <person name="O'Brien M.J."/>
            <person name="Copetti D."/>
            <person name="Mohd Noor M.I."/>
            <person name="Ong R.C."/>
            <person name="Putra M."/>
            <person name="Sireger I.Z."/>
            <person name="Indrioko S."/>
            <person name="Kosugi Y."/>
            <person name="Izuno A."/>
            <person name="Isagi Y."/>
            <person name="Lee S.L."/>
            <person name="Shimizu K.K."/>
        </authorList>
    </citation>
    <scope>NUCLEOTIDE SEQUENCE [LARGE SCALE GENOMIC DNA]</scope>
    <source>
        <strain evidence="2">214</strain>
    </source>
</reference>
<dbReference type="Pfam" id="PF14223">
    <property type="entry name" value="Retrotran_gag_2"/>
    <property type="match status" value="1"/>
</dbReference>
<feature type="region of interest" description="Disordered" evidence="1">
    <location>
        <begin position="1"/>
        <end position="20"/>
    </location>
</feature>
<dbReference type="Proteomes" id="UP001054252">
    <property type="component" value="Unassembled WGS sequence"/>
</dbReference>
<proteinExistence type="predicted"/>
<dbReference type="PANTHER" id="PTHR47481:SF29">
    <property type="entry name" value="RETROTRANSPOSON GAG DOMAIN-CONTAINING PROTEIN"/>
    <property type="match status" value="1"/>
</dbReference>
<dbReference type="PANTHER" id="PTHR47481">
    <property type="match status" value="1"/>
</dbReference>
<keyword evidence="3" id="KW-1185">Reference proteome</keyword>
<comment type="caution">
    <text evidence="2">The sequence shown here is derived from an EMBL/GenBank/DDBJ whole genome shotgun (WGS) entry which is preliminary data.</text>
</comment>
<feature type="compositionally biased region" description="Low complexity" evidence="1">
    <location>
        <begin position="1"/>
        <end position="18"/>
    </location>
</feature>
<evidence type="ECO:0000313" key="3">
    <source>
        <dbReference type="Proteomes" id="UP001054252"/>
    </source>
</evidence>
<name>A0AAV5HGI6_9ROSI</name>
<dbReference type="AlphaFoldDB" id="A0AAV5HGI6"/>
<feature type="region of interest" description="Disordered" evidence="1">
    <location>
        <begin position="266"/>
        <end position="298"/>
    </location>
</feature>
<sequence>MDESSSSSSLSPSSTSPIPTGPPFLSTIFAPSSPVVSITPSIPIPPFPPTSSSLPTTLASSVFSHPVFSVTNIRNYVAETLDHTNFFVWKELMIPVLKSKGVYGHVDGSDLCPSPNSPDFDSWMQVDYQVLSWIQATISKDILQFILQLGKQLTAKLAWESIHQLYQSQLSATALQLTQEFNGIQKQSGQSVMDYLQYVKGLSDRLFGIGHPVSDKDLVLRTIAGLDHSFAVAKRTIPQRVPFPTFLELRSLLLIEEANILQESSTSSLMNGSSSSSQLGGRTNRGRGSRESGRTVWNHRSNFSGHSYSGRGFGNVAHGASDFSIGYSGTHGAGFNGSLFAKFDGQVAGFHSANSSTCALPPLLLTSPTPIACQWYSPHPPVELPTSHATSSMASYSLPLSPASSLPPSLQPPRRIHPMITRSQVGTRKPRVLPSLLATGADIREPKTFKEACQFSEWRSAMVDEFLAVLKNNTWSIVPRPSTVNVVGSKWVYRIK</sequence>
<protein>
    <submittedName>
        <fullName evidence="2">Uncharacterized protein</fullName>
    </submittedName>
</protein>
<accession>A0AAV5HGI6</accession>
<organism evidence="2 3">
    <name type="scientific">Rubroshorea leprosula</name>
    <dbReference type="NCBI Taxonomy" id="152421"/>
    <lineage>
        <taxon>Eukaryota</taxon>
        <taxon>Viridiplantae</taxon>
        <taxon>Streptophyta</taxon>
        <taxon>Embryophyta</taxon>
        <taxon>Tracheophyta</taxon>
        <taxon>Spermatophyta</taxon>
        <taxon>Magnoliopsida</taxon>
        <taxon>eudicotyledons</taxon>
        <taxon>Gunneridae</taxon>
        <taxon>Pentapetalae</taxon>
        <taxon>rosids</taxon>
        <taxon>malvids</taxon>
        <taxon>Malvales</taxon>
        <taxon>Dipterocarpaceae</taxon>
        <taxon>Rubroshorea</taxon>
    </lineage>
</organism>
<dbReference type="EMBL" id="BPVZ01000002">
    <property type="protein sequence ID" value="GKU87922.1"/>
    <property type="molecule type" value="Genomic_DNA"/>
</dbReference>